<evidence type="ECO:0000313" key="4">
    <source>
        <dbReference type="Proteomes" id="UP001500967"/>
    </source>
</evidence>
<feature type="domain" description="Protein-glutamine gamma-glutamyltransferase-like C-terminal" evidence="2">
    <location>
        <begin position="127"/>
        <end position="191"/>
    </location>
</feature>
<sequence length="224" mass="24284">MTPLEPYPRQPAAEEAAKELSKQIYQDEKPSLLQRVVDWILDTIDHLLDRAQSNSPGGNVGLLIFVLLVVVIVGGLIWRFGLPGRSASVRRKTDPVTPTRSATEHEARADAYAAEGRWAEAVRERLRGVVAGLVARDLVDNRPGRTAHELAVEAGRVLPNASADLNAAAELFAEIWYGERTATAEHDQRMRGIATRVAAARPSEGELVGADTWVAPGTSAGEPR</sequence>
<organism evidence="3 4">
    <name type="scientific">Cryptosporangium japonicum</name>
    <dbReference type="NCBI Taxonomy" id="80872"/>
    <lineage>
        <taxon>Bacteria</taxon>
        <taxon>Bacillati</taxon>
        <taxon>Actinomycetota</taxon>
        <taxon>Actinomycetes</taxon>
        <taxon>Cryptosporangiales</taxon>
        <taxon>Cryptosporangiaceae</taxon>
        <taxon>Cryptosporangium</taxon>
    </lineage>
</organism>
<dbReference type="RefSeq" id="WP_344647522.1">
    <property type="nucleotide sequence ID" value="NZ_BAAAGX010000005.1"/>
</dbReference>
<dbReference type="EMBL" id="BAAAGX010000005">
    <property type="protein sequence ID" value="GAA0226518.1"/>
    <property type="molecule type" value="Genomic_DNA"/>
</dbReference>
<evidence type="ECO:0000313" key="3">
    <source>
        <dbReference type="EMBL" id="GAA0226518.1"/>
    </source>
</evidence>
<reference evidence="3 4" key="1">
    <citation type="journal article" date="2019" name="Int. J. Syst. Evol. Microbiol.">
        <title>The Global Catalogue of Microorganisms (GCM) 10K type strain sequencing project: providing services to taxonomists for standard genome sequencing and annotation.</title>
        <authorList>
            <consortium name="The Broad Institute Genomics Platform"/>
            <consortium name="The Broad Institute Genome Sequencing Center for Infectious Disease"/>
            <person name="Wu L."/>
            <person name="Ma J."/>
        </authorList>
    </citation>
    <scope>NUCLEOTIDE SEQUENCE [LARGE SCALE GENOMIC DNA]</scope>
    <source>
        <strain evidence="3 4">JCM 10425</strain>
    </source>
</reference>
<keyword evidence="1" id="KW-0812">Transmembrane</keyword>
<keyword evidence="1" id="KW-1133">Transmembrane helix</keyword>
<proteinExistence type="predicted"/>
<dbReference type="Proteomes" id="UP001500967">
    <property type="component" value="Unassembled WGS sequence"/>
</dbReference>
<name>A0ABN0TP30_9ACTN</name>
<evidence type="ECO:0000259" key="2">
    <source>
        <dbReference type="Pfam" id="PF13559"/>
    </source>
</evidence>
<keyword evidence="1" id="KW-0472">Membrane</keyword>
<dbReference type="Pfam" id="PF13559">
    <property type="entry name" value="DUF4129"/>
    <property type="match status" value="1"/>
</dbReference>
<accession>A0ABN0TP30</accession>
<protein>
    <recommendedName>
        <fullName evidence="2">Protein-glutamine gamma-glutamyltransferase-like C-terminal domain-containing protein</fullName>
    </recommendedName>
</protein>
<gene>
    <name evidence="3" type="ORF">GCM10009539_09800</name>
</gene>
<dbReference type="InterPro" id="IPR025403">
    <property type="entry name" value="TgpA-like_C"/>
</dbReference>
<feature type="transmembrane region" description="Helical" evidence="1">
    <location>
        <begin position="60"/>
        <end position="82"/>
    </location>
</feature>
<evidence type="ECO:0000256" key="1">
    <source>
        <dbReference type="SAM" id="Phobius"/>
    </source>
</evidence>
<keyword evidence="4" id="KW-1185">Reference proteome</keyword>
<comment type="caution">
    <text evidence="3">The sequence shown here is derived from an EMBL/GenBank/DDBJ whole genome shotgun (WGS) entry which is preliminary data.</text>
</comment>